<evidence type="ECO:0000256" key="1">
    <source>
        <dbReference type="SAM" id="Phobius"/>
    </source>
</evidence>
<dbReference type="GO" id="GO:0005789">
    <property type="term" value="C:endoplasmic reticulum membrane"/>
    <property type="evidence" value="ECO:0007669"/>
    <property type="project" value="TreeGrafter"/>
</dbReference>
<dbReference type="GO" id="GO:0005886">
    <property type="term" value="C:plasma membrane"/>
    <property type="evidence" value="ECO:0007669"/>
    <property type="project" value="TreeGrafter"/>
</dbReference>
<dbReference type="InterPro" id="IPR053202">
    <property type="entry name" value="EGF_Rcpt_Signaling_Reg"/>
</dbReference>
<protein>
    <recommendedName>
        <fullName evidence="2">Methyltransferase FkbM domain-containing protein</fullName>
    </recommendedName>
</protein>
<dbReference type="GO" id="GO:0006888">
    <property type="term" value="P:endoplasmic reticulum to Golgi vesicle-mediated transport"/>
    <property type="evidence" value="ECO:0007669"/>
    <property type="project" value="TreeGrafter"/>
</dbReference>
<dbReference type="InterPro" id="IPR029063">
    <property type="entry name" value="SAM-dependent_MTases_sf"/>
</dbReference>
<dbReference type="GO" id="GO:0005794">
    <property type="term" value="C:Golgi apparatus"/>
    <property type="evidence" value="ECO:0007669"/>
    <property type="project" value="TreeGrafter"/>
</dbReference>
<dbReference type="AlphaFoldDB" id="A0A7S3L4G6"/>
<proteinExistence type="predicted"/>
<evidence type="ECO:0000313" key="3">
    <source>
        <dbReference type="EMBL" id="CAE0411543.1"/>
    </source>
</evidence>
<dbReference type="GO" id="GO:0031902">
    <property type="term" value="C:late endosome membrane"/>
    <property type="evidence" value="ECO:0007669"/>
    <property type="project" value="TreeGrafter"/>
</dbReference>
<feature type="domain" description="Methyltransferase FkbM" evidence="2">
    <location>
        <begin position="194"/>
        <end position="364"/>
    </location>
</feature>
<gene>
    <name evidence="3" type="ORF">ACOF00016_LOCUS8863</name>
</gene>
<organism evidence="3">
    <name type="scientific">Amphora coffeiformis</name>
    <dbReference type="NCBI Taxonomy" id="265554"/>
    <lineage>
        <taxon>Eukaryota</taxon>
        <taxon>Sar</taxon>
        <taxon>Stramenopiles</taxon>
        <taxon>Ochrophyta</taxon>
        <taxon>Bacillariophyta</taxon>
        <taxon>Bacillariophyceae</taxon>
        <taxon>Bacillariophycidae</taxon>
        <taxon>Thalassiophysales</taxon>
        <taxon>Catenulaceae</taxon>
        <taxon>Amphora</taxon>
    </lineage>
</organism>
<feature type="transmembrane region" description="Helical" evidence="1">
    <location>
        <begin position="20"/>
        <end position="39"/>
    </location>
</feature>
<dbReference type="InterPro" id="IPR006342">
    <property type="entry name" value="FkbM_mtfrase"/>
</dbReference>
<keyword evidence="1" id="KW-0472">Membrane</keyword>
<evidence type="ECO:0000259" key="2">
    <source>
        <dbReference type="Pfam" id="PF05050"/>
    </source>
</evidence>
<dbReference type="Gene3D" id="3.40.50.150">
    <property type="entry name" value="Vaccinia Virus protein VP39"/>
    <property type="match status" value="1"/>
</dbReference>
<reference evidence="3" key="1">
    <citation type="submission" date="2021-01" db="EMBL/GenBank/DDBJ databases">
        <authorList>
            <person name="Corre E."/>
            <person name="Pelletier E."/>
            <person name="Niang G."/>
            <person name="Scheremetjew M."/>
            <person name="Finn R."/>
            <person name="Kale V."/>
            <person name="Holt S."/>
            <person name="Cochrane G."/>
            <person name="Meng A."/>
            <person name="Brown T."/>
            <person name="Cohen L."/>
        </authorList>
    </citation>
    <scope>NUCLEOTIDE SEQUENCE</scope>
    <source>
        <strain evidence="3">CCMP127</strain>
    </source>
</reference>
<dbReference type="EMBL" id="HBIM01010604">
    <property type="protein sequence ID" value="CAE0411543.1"/>
    <property type="molecule type" value="Transcribed_RNA"/>
</dbReference>
<keyword evidence="1" id="KW-1133">Transmembrane helix</keyword>
<accession>A0A7S3L4G6</accession>
<keyword evidence="1" id="KW-0812">Transmembrane</keyword>
<dbReference type="PANTHER" id="PTHR34009">
    <property type="entry name" value="PROTEIN STAR"/>
    <property type="match status" value="1"/>
</dbReference>
<sequence length="389" mass="43200">MMDSSKLSRGSARKQHAAGYGGKFVLAMVMISFFIGLNVGRFGSNQGFLVVNSSEHEGASSAVSSPWQTQLDALQHRHDELQKTVTNHLSQEPRAQAGHMSANETLLTITSPNAKTGNLDIMYQRFRHAPPRPHNPQDSAECGTSPDFTPYFAQGLANRSANNEDQTMWRRLFSHAEQVASTDPSLPQPFTYIEIGAYNGRQESNTRFYDVCLGWKGLLVEANPHTSVLNALYTNRPTAHRMHFAASCSHQDALAKNPTLPFYKVLWTNAGQAVDVSNVEPEGWDKKKVDVPCGSLSPFIEDLLGGRVTFFSLDVENAEPLVLAQLDFSRIMVDVFMIENRNNNCGEKCASRDAFRAILREAGYLGPYTSVVTKSDVWVHPKSPFLQFL</sequence>
<name>A0A7S3L4G6_9STRA</name>
<dbReference type="Pfam" id="PF05050">
    <property type="entry name" value="Methyltransf_21"/>
    <property type="match status" value="1"/>
</dbReference>
<dbReference type="GO" id="GO:0016197">
    <property type="term" value="P:endosomal transport"/>
    <property type="evidence" value="ECO:0007669"/>
    <property type="project" value="TreeGrafter"/>
</dbReference>
<dbReference type="PANTHER" id="PTHR34009:SF2">
    <property type="entry name" value="PROTEIN STAR"/>
    <property type="match status" value="1"/>
</dbReference>